<dbReference type="EMBL" id="JBBNAG010000003">
    <property type="protein sequence ID" value="KAK9149038.1"/>
    <property type="molecule type" value="Genomic_DNA"/>
</dbReference>
<name>A0AAP0KAI4_9MAGN</name>
<dbReference type="Proteomes" id="UP001419268">
    <property type="component" value="Unassembled WGS sequence"/>
</dbReference>
<feature type="region of interest" description="Disordered" evidence="1">
    <location>
        <begin position="11"/>
        <end position="54"/>
    </location>
</feature>
<dbReference type="AlphaFoldDB" id="A0AAP0KAI4"/>
<gene>
    <name evidence="2" type="ORF">Scep_007795</name>
</gene>
<protein>
    <submittedName>
        <fullName evidence="2">Uncharacterized protein</fullName>
    </submittedName>
</protein>
<proteinExistence type="predicted"/>
<evidence type="ECO:0000313" key="2">
    <source>
        <dbReference type="EMBL" id="KAK9149038.1"/>
    </source>
</evidence>
<reference evidence="2 3" key="1">
    <citation type="submission" date="2024-01" db="EMBL/GenBank/DDBJ databases">
        <title>Genome assemblies of Stephania.</title>
        <authorList>
            <person name="Yang L."/>
        </authorList>
    </citation>
    <scope>NUCLEOTIDE SEQUENCE [LARGE SCALE GENOMIC DNA]</scope>
    <source>
        <strain evidence="2">JXDWG</strain>
        <tissue evidence="2">Leaf</tissue>
    </source>
</reference>
<organism evidence="2 3">
    <name type="scientific">Stephania cephalantha</name>
    <dbReference type="NCBI Taxonomy" id="152367"/>
    <lineage>
        <taxon>Eukaryota</taxon>
        <taxon>Viridiplantae</taxon>
        <taxon>Streptophyta</taxon>
        <taxon>Embryophyta</taxon>
        <taxon>Tracheophyta</taxon>
        <taxon>Spermatophyta</taxon>
        <taxon>Magnoliopsida</taxon>
        <taxon>Ranunculales</taxon>
        <taxon>Menispermaceae</taxon>
        <taxon>Menispermoideae</taxon>
        <taxon>Cissampelideae</taxon>
        <taxon>Stephania</taxon>
    </lineage>
</organism>
<evidence type="ECO:0000256" key="1">
    <source>
        <dbReference type="SAM" id="MobiDB-lite"/>
    </source>
</evidence>
<keyword evidence="3" id="KW-1185">Reference proteome</keyword>
<sequence>MDGGWTKVVRRGKKRGGARLLGDGGRTNGGGAQTLARRDGGGAAIQESSRVKNCKATRELAGEGQGDFDVHETLKQKDPRVEVTTTSSGNEAFFINTVLEVIDEVVIIHLFAQPIEFDLPQPGIFNLENTNEGDESHE</sequence>
<comment type="caution">
    <text evidence="2">The sequence shown here is derived from an EMBL/GenBank/DDBJ whole genome shotgun (WGS) entry which is preliminary data.</text>
</comment>
<accession>A0AAP0KAI4</accession>
<evidence type="ECO:0000313" key="3">
    <source>
        <dbReference type="Proteomes" id="UP001419268"/>
    </source>
</evidence>
<feature type="compositionally biased region" description="Gly residues" evidence="1">
    <location>
        <begin position="22"/>
        <end position="32"/>
    </location>
</feature>